<comment type="function">
    <text evidence="6">May nick specific sequences that contain T:G mispairs resulting from m5C-deamination.</text>
</comment>
<keyword evidence="2 6" id="KW-0255">Endonuclease</keyword>
<dbReference type="OrthoDB" id="9801520at2"/>
<evidence type="ECO:0000256" key="6">
    <source>
        <dbReference type="PIRNR" id="PIRNR018267"/>
    </source>
</evidence>
<dbReference type="PIRSF" id="PIRSF018267">
    <property type="entry name" value="VSR_endonuc"/>
    <property type="match status" value="1"/>
</dbReference>
<dbReference type="GO" id="GO:0016787">
    <property type="term" value="F:hydrolase activity"/>
    <property type="evidence" value="ECO:0007669"/>
    <property type="project" value="UniProtKB-KW"/>
</dbReference>
<evidence type="ECO:0000256" key="3">
    <source>
        <dbReference type="ARBA" id="ARBA00022763"/>
    </source>
</evidence>
<dbReference type="RefSeq" id="WP_110127966.1">
    <property type="nucleotide sequence ID" value="NZ_QHLY01000012.1"/>
</dbReference>
<dbReference type="InterPro" id="IPR004603">
    <property type="entry name" value="DNA_mismatch_endonuc_vsr"/>
</dbReference>
<evidence type="ECO:0000256" key="5">
    <source>
        <dbReference type="ARBA" id="ARBA00023204"/>
    </source>
</evidence>
<dbReference type="GO" id="GO:0006298">
    <property type="term" value="P:mismatch repair"/>
    <property type="evidence" value="ECO:0007669"/>
    <property type="project" value="UniProtKB-UniRule"/>
</dbReference>
<dbReference type="EC" id="3.1.-.-" evidence="6"/>
<name>A0A317ZT49_9MICO</name>
<evidence type="ECO:0000313" key="7">
    <source>
        <dbReference type="EMBL" id="PXA68299.1"/>
    </source>
</evidence>
<evidence type="ECO:0000256" key="4">
    <source>
        <dbReference type="ARBA" id="ARBA00022801"/>
    </source>
</evidence>
<proteinExistence type="inferred from homology"/>
<evidence type="ECO:0000313" key="8">
    <source>
        <dbReference type="Proteomes" id="UP000246722"/>
    </source>
</evidence>
<comment type="similarity">
    <text evidence="6">Belongs to the vsr family.</text>
</comment>
<dbReference type="AlphaFoldDB" id="A0A317ZT49"/>
<keyword evidence="3 6" id="KW-0227">DNA damage</keyword>
<sequence length="146" mass="16927">MADVLTPEQRRKNMSGIRATDTKPELMLRRRIHAAGYRYRLHVRSLPGTPDIVFTRRKCVIFVNGCFWHSHSCRFGLVKPVTNAAFWEEKRRRTVVRDAVKRDELEALGWSVLNIWECELRDLARLDDSIVQFLGTAGSVTADRSR</sequence>
<evidence type="ECO:0000256" key="2">
    <source>
        <dbReference type="ARBA" id="ARBA00022759"/>
    </source>
</evidence>
<dbReference type="InterPro" id="IPR011335">
    <property type="entry name" value="Restrct_endonuc-II-like"/>
</dbReference>
<keyword evidence="5 6" id="KW-0234">DNA repair</keyword>
<protein>
    <recommendedName>
        <fullName evidence="6">Very short patch repair endonuclease</fullName>
        <ecNumber evidence="6">3.1.-.-</ecNumber>
    </recommendedName>
</protein>
<dbReference type="Gene3D" id="3.40.960.10">
    <property type="entry name" value="VSR Endonuclease"/>
    <property type="match status" value="1"/>
</dbReference>
<keyword evidence="8" id="KW-1185">Reference proteome</keyword>
<keyword evidence="1 6" id="KW-0540">Nuclease</keyword>
<keyword evidence="4 6" id="KW-0378">Hydrolase</keyword>
<dbReference type="Proteomes" id="UP000246722">
    <property type="component" value="Unassembled WGS sequence"/>
</dbReference>
<comment type="caution">
    <text evidence="7">The sequence shown here is derived from an EMBL/GenBank/DDBJ whole genome shotgun (WGS) entry which is preliminary data.</text>
</comment>
<dbReference type="CDD" id="cd00221">
    <property type="entry name" value="Vsr"/>
    <property type="match status" value="1"/>
</dbReference>
<dbReference type="GO" id="GO:0004519">
    <property type="term" value="F:endonuclease activity"/>
    <property type="evidence" value="ECO:0007669"/>
    <property type="project" value="UniProtKB-KW"/>
</dbReference>
<evidence type="ECO:0000256" key="1">
    <source>
        <dbReference type="ARBA" id="ARBA00022722"/>
    </source>
</evidence>
<accession>A0A317ZT49</accession>
<dbReference type="EMBL" id="QHLY01000012">
    <property type="protein sequence ID" value="PXA68299.1"/>
    <property type="molecule type" value="Genomic_DNA"/>
</dbReference>
<dbReference type="Pfam" id="PF03852">
    <property type="entry name" value="Vsr"/>
    <property type="match status" value="1"/>
</dbReference>
<gene>
    <name evidence="7" type="ORF">CTB96_16910</name>
</gene>
<dbReference type="NCBIfam" id="TIGR00632">
    <property type="entry name" value="vsr"/>
    <property type="match status" value="1"/>
</dbReference>
<dbReference type="SUPFAM" id="SSF52980">
    <property type="entry name" value="Restriction endonuclease-like"/>
    <property type="match status" value="1"/>
</dbReference>
<organism evidence="7 8">
    <name type="scientific">Cryobacterium arcticum</name>
    <dbReference type="NCBI Taxonomy" id="670052"/>
    <lineage>
        <taxon>Bacteria</taxon>
        <taxon>Bacillati</taxon>
        <taxon>Actinomycetota</taxon>
        <taxon>Actinomycetes</taxon>
        <taxon>Micrococcales</taxon>
        <taxon>Microbacteriaceae</taxon>
        <taxon>Cryobacterium</taxon>
    </lineage>
</organism>
<reference evidence="7 8" key="1">
    <citation type="submission" date="2018-05" db="EMBL/GenBank/DDBJ databases">
        <title>Genetic diversity of glacier-inhabiting Cryobacterium bacteria in China and description of Cryobacterium mengkeensis sp. nov. and Arthrobacter glacialis sp. nov.</title>
        <authorList>
            <person name="Liu Q."/>
            <person name="Xin Y.-H."/>
        </authorList>
    </citation>
    <scope>NUCLEOTIDE SEQUENCE [LARGE SCALE GENOMIC DNA]</scope>
    <source>
        <strain evidence="7 8">SK-1</strain>
    </source>
</reference>